<proteinExistence type="predicted"/>
<accession>A0AAE3IR29</accession>
<sequence>MKKLDVVIFTKGKEKREKIKKAGDFSPAGNYHCIKLFFMNFLSLIRHLDMNRTVQWRKVKQQQVFLD</sequence>
<comment type="caution">
    <text evidence="1">The sequence shown here is derived from an EMBL/GenBank/DDBJ whole genome shotgun (WGS) entry which is preliminary data.</text>
</comment>
<keyword evidence="2" id="KW-1185">Reference proteome</keyword>
<organism evidence="1 2">
    <name type="scientific">Perspicuibacillus lycopersici</name>
    <dbReference type="NCBI Taxonomy" id="1325689"/>
    <lineage>
        <taxon>Bacteria</taxon>
        <taxon>Bacillati</taxon>
        <taxon>Bacillota</taxon>
        <taxon>Bacilli</taxon>
        <taxon>Bacillales</taxon>
        <taxon>Bacillaceae</taxon>
        <taxon>Perspicuibacillus</taxon>
    </lineage>
</organism>
<dbReference type="Proteomes" id="UP001209318">
    <property type="component" value="Unassembled WGS sequence"/>
</dbReference>
<reference evidence="1" key="1">
    <citation type="submission" date="2022-10" db="EMBL/GenBank/DDBJ databases">
        <title>Description of Fervidibacillus gen. nov. in the family Fervidibacillaceae fam. nov. with two species, Fervidibacillus albus sp. nov., and Fervidibacillus halotolerans sp. nov., isolated from tidal flat sediments.</title>
        <authorList>
            <person name="Kwon K.K."/>
            <person name="Yang S.-H."/>
        </authorList>
    </citation>
    <scope>NUCLEOTIDE SEQUENCE</scope>
    <source>
        <strain evidence="1">JCM 19140</strain>
    </source>
</reference>
<protein>
    <submittedName>
        <fullName evidence="1">Uncharacterized protein</fullName>
    </submittedName>
</protein>
<evidence type="ECO:0000313" key="2">
    <source>
        <dbReference type="Proteomes" id="UP001209318"/>
    </source>
</evidence>
<dbReference type="EMBL" id="JAOUSF010000002">
    <property type="protein sequence ID" value="MCU9612877.1"/>
    <property type="molecule type" value="Genomic_DNA"/>
</dbReference>
<evidence type="ECO:0000313" key="1">
    <source>
        <dbReference type="EMBL" id="MCU9612877.1"/>
    </source>
</evidence>
<name>A0AAE3IR29_9BACI</name>
<dbReference type="AlphaFoldDB" id="A0AAE3IR29"/>
<gene>
    <name evidence="1" type="ORF">OEV98_04850</name>
</gene>